<dbReference type="STRING" id="623280.SAMN05660226_03413"/>
<evidence type="ECO:0008006" key="3">
    <source>
        <dbReference type="Google" id="ProtNLM"/>
    </source>
</evidence>
<keyword evidence="2" id="KW-1185">Reference proteome</keyword>
<reference evidence="1 2" key="1">
    <citation type="submission" date="2017-02" db="EMBL/GenBank/DDBJ databases">
        <authorList>
            <person name="Peterson S.W."/>
        </authorList>
    </citation>
    <scope>NUCLEOTIDE SEQUENCE [LARGE SCALE GENOMIC DNA]</scope>
    <source>
        <strain evidence="1 2">DSM 22899</strain>
    </source>
</reference>
<dbReference type="RefSeq" id="WP_079718055.1">
    <property type="nucleotide sequence ID" value="NZ_FUYS01000010.1"/>
</dbReference>
<accession>A0A1T5EM44</accession>
<dbReference type="EMBL" id="FUYS01000010">
    <property type="protein sequence ID" value="SKB84939.1"/>
    <property type="molecule type" value="Genomic_DNA"/>
</dbReference>
<proteinExistence type="predicted"/>
<gene>
    <name evidence="1" type="ORF">SAMN05660226_03413</name>
</gene>
<dbReference type="AlphaFoldDB" id="A0A1T5EM44"/>
<name>A0A1T5EM44_9SPHI</name>
<evidence type="ECO:0000313" key="2">
    <source>
        <dbReference type="Proteomes" id="UP000190541"/>
    </source>
</evidence>
<sequence>MYVRFYIDYLIHLLSAKSRHGTHSPFVYRLVDEVFYARPQADEPPDKIKRLTVRLIDRFKPKRVYRVGDRLPDEPLDFVIAEGTDADRISYQLHKLWTALHPGSVAVLEGIYRNEGMRRLWLSLKAKPEVTVTVDLFHVGLVFFHHGQAKENFKIRYA</sequence>
<organism evidence="1 2">
    <name type="scientific">Parapedobacter luteus</name>
    <dbReference type="NCBI Taxonomy" id="623280"/>
    <lineage>
        <taxon>Bacteria</taxon>
        <taxon>Pseudomonadati</taxon>
        <taxon>Bacteroidota</taxon>
        <taxon>Sphingobacteriia</taxon>
        <taxon>Sphingobacteriales</taxon>
        <taxon>Sphingobacteriaceae</taxon>
        <taxon>Parapedobacter</taxon>
    </lineage>
</organism>
<dbReference type="Proteomes" id="UP000190541">
    <property type="component" value="Unassembled WGS sequence"/>
</dbReference>
<protein>
    <recommendedName>
        <fullName evidence="3">Methyltransferase domain-containing protein</fullName>
    </recommendedName>
</protein>
<evidence type="ECO:0000313" key="1">
    <source>
        <dbReference type="EMBL" id="SKB84939.1"/>
    </source>
</evidence>